<dbReference type="Gene3D" id="3.60.21.10">
    <property type="match status" value="1"/>
</dbReference>
<dbReference type="PANTHER" id="PTHR31302:SF0">
    <property type="entry name" value="TRANSMEMBRANE PROTEIN WITH METALLOPHOSPHOESTERASE DOMAIN"/>
    <property type="match status" value="1"/>
</dbReference>
<dbReference type="GO" id="GO:0016787">
    <property type="term" value="F:hydrolase activity"/>
    <property type="evidence" value="ECO:0007669"/>
    <property type="project" value="InterPro"/>
</dbReference>
<gene>
    <name evidence="3" type="ORF">UR64_C0013G0003</name>
</gene>
<organism evidence="3 4">
    <name type="scientific">Candidatus Nomurabacteria bacterium GW2011_GWE1_35_16</name>
    <dbReference type="NCBI Taxonomy" id="1618761"/>
    <lineage>
        <taxon>Bacteria</taxon>
        <taxon>Candidatus Nomuraibacteriota</taxon>
    </lineage>
</organism>
<dbReference type="Pfam" id="PF00149">
    <property type="entry name" value="Metallophos"/>
    <property type="match status" value="1"/>
</dbReference>
<sequence length="373" mass="41291">MKNILPIVFIVTFITFLIGLGHFVIYKSLLAIFDITVFRVINITRIFFISGSLSFVVMTILTNYGYNKVFSFLYETSAIWLGTVYFLFIASVIFMIVCGVGSLFNMPTIAIRIIGMVLLSAGLGISVYGVIHTYYLKVTNYTVKINNLPDVWNNKKIVMSADTHFGNIRNVRFGERLVKKINEENPDLVLIAGDYYDGPHINDGEIANVLKDIHSKKGIIFAPGNHEEYGNSGEFSKLLTDAGVLVLSNRTTNIDGIQISGVDYTTGSNKELLSSVIGNMNLSKGIPQILIKHAPNNLSVVADEGFDLVVSGHVHRGQVWPGQWIVKMIFKEFSYGLNYFNKTAVVTTSGAGTWGPPQRVGTNSEIVVINLEK</sequence>
<dbReference type="SUPFAM" id="SSF56300">
    <property type="entry name" value="Metallo-dependent phosphatases"/>
    <property type="match status" value="1"/>
</dbReference>
<feature type="transmembrane region" description="Helical" evidence="1">
    <location>
        <begin position="46"/>
        <end position="66"/>
    </location>
</feature>
<comment type="caution">
    <text evidence="3">The sequence shown here is derived from an EMBL/GenBank/DDBJ whole genome shotgun (WGS) entry which is preliminary data.</text>
</comment>
<feature type="domain" description="Calcineurin-like phosphoesterase" evidence="2">
    <location>
        <begin position="156"/>
        <end position="316"/>
    </location>
</feature>
<feature type="transmembrane region" description="Helical" evidence="1">
    <location>
        <begin position="116"/>
        <end position="136"/>
    </location>
</feature>
<name>A0A0G0B9I0_9BACT</name>
<dbReference type="InterPro" id="IPR004843">
    <property type="entry name" value="Calcineurin-like_PHP"/>
</dbReference>
<dbReference type="AlphaFoldDB" id="A0A0G0B9I0"/>
<dbReference type="Proteomes" id="UP000034952">
    <property type="component" value="Unassembled WGS sequence"/>
</dbReference>
<feature type="transmembrane region" description="Helical" evidence="1">
    <location>
        <begin position="6"/>
        <end position="25"/>
    </location>
</feature>
<dbReference type="PANTHER" id="PTHR31302">
    <property type="entry name" value="TRANSMEMBRANE PROTEIN WITH METALLOPHOSPHOESTERASE DOMAIN-RELATED"/>
    <property type="match status" value="1"/>
</dbReference>
<feature type="transmembrane region" description="Helical" evidence="1">
    <location>
        <begin position="78"/>
        <end position="104"/>
    </location>
</feature>
<evidence type="ECO:0000256" key="1">
    <source>
        <dbReference type="SAM" id="Phobius"/>
    </source>
</evidence>
<reference evidence="3 4" key="1">
    <citation type="journal article" date="2015" name="Nature">
        <title>rRNA introns, odd ribosomes, and small enigmatic genomes across a large radiation of phyla.</title>
        <authorList>
            <person name="Brown C.T."/>
            <person name="Hug L.A."/>
            <person name="Thomas B.C."/>
            <person name="Sharon I."/>
            <person name="Castelle C.J."/>
            <person name="Singh A."/>
            <person name="Wilkins M.J."/>
            <person name="Williams K.H."/>
            <person name="Banfield J.F."/>
        </authorList>
    </citation>
    <scope>NUCLEOTIDE SEQUENCE [LARGE SCALE GENOMIC DNA]</scope>
</reference>
<protein>
    <submittedName>
        <fullName evidence="3">Metallophosphoesterase</fullName>
    </submittedName>
</protein>
<evidence type="ECO:0000259" key="2">
    <source>
        <dbReference type="Pfam" id="PF00149"/>
    </source>
</evidence>
<dbReference type="InterPro" id="IPR029052">
    <property type="entry name" value="Metallo-depent_PP-like"/>
</dbReference>
<keyword evidence="1" id="KW-0472">Membrane</keyword>
<evidence type="ECO:0000313" key="3">
    <source>
        <dbReference type="EMBL" id="KKP66044.1"/>
    </source>
</evidence>
<dbReference type="InterPro" id="IPR051158">
    <property type="entry name" value="Metallophosphoesterase_sf"/>
</dbReference>
<evidence type="ECO:0000313" key="4">
    <source>
        <dbReference type="Proteomes" id="UP000034952"/>
    </source>
</evidence>
<accession>A0A0G0B9I0</accession>
<keyword evidence="1" id="KW-1133">Transmembrane helix</keyword>
<proteinExistence type="predicted"/>
<dbReference type="EMBL" id="LBPY01000013">
    <property type="protein sequence ID" value="KKP66044.1"/>
    <property type="molecule type" value="Genomic_DNA"/>
</dbReference>
<keyword evidence="1" id="KW-0812">Transmembrane</keyword>